<reference evidence="1" key="2">
    <citation type="journal article" date="2015" name="Data Brief">
        <title>Shoot transcriptome of the giant reed, Arundo donax.</title>
        <authorList>
            <person name="Barrero R.A."/>
            <person name="Guerrero F.D."/>
            <person name="Moolhuijzen P."/>
            <person name="Goolsby J.A."/>
            <person name="Tidwell J."/>
            <person name="Bellgard S.E."/>
            <person name="Bellgard M.I."/>
        </authorList>
    </citation>
    <scope>NUCLEOTIDE SEQUENCE</scope>
    <source>
        <tissue evidence="1">Shoot tissue taken approximately 20 cm above the soil surface</tissue>
    </source>
</reference>
<name>A0A0A9EDQ3_ARUDO</name>
<organism evidence="1">
    <name type="scientific">Arundo donax</name>
    <name type="common">Giant reed</name>
    <name type="synonym">Donax arundinaceus</name>
    <dbReference type="NCBI Taxonomy" id="35708"/>
    <lineage>
        <taxon>Eukaryota</taxon>
        <taxon>Viridiplantae</taxon>
        <taxon>Streptophyta</taxon>
        <taxon>Embryophyta</taxon>
        <taxon>Tracheophyta</taxon>
        <taxon>Spermatophyta</taxon>
        <taxon>Magnoliopsida</taxon>
        <taxon>Liliopsida</taxon>
        <taxon>Poales</taxon>
        <taxon>Poaceae</taxon>
        <taxon>PACMAD clade</taxon>
        <taxon>Arundinoideae</taxon>
        <taxon>Arundineae</taxon>
        <taxon>Arundo</taxon>
    </lineage>
</organism>
<dbReference type="AlphaFoldDB" id="A0A0A9EDQ3"/>
<reference evidence="1" key="1">
    <citation type="submission" date="2014-09" db="EMBL/GenBank/DDBJ databases">
        <authorList>
            <person name="Magalhaes I.L.F."/>
            <person name="Oliveira U."/>
            <person name="Santos F.R."/>
            <person name="Vidigal T.H.D.A."/>
            <person name="Brescovit A.D."/>
            <person name="Santos A.J."/>
        </authorList>
    </citation>
    <scope>NUCLEOTIDE SEQUENCE</scope>
    <source>
        <tissue evidence="1">Shoot tissue taken approximately 20 cm above the soil surface</tissue>
    </source>
</reference>
<proteinExistence type="predicted"/>
<evidence type="ECO:0000313" key="1">
    <source>
        <dbReference type="EMBL" id="JAD98186.1"/>
    </source>
</evidence>
<sequence>MDGKQMGLGTVGDVFKVKFSLRSQDWHPSLSFCLMTRLA</sequence>
<dbReference type="EMBL" id="GBRH01199709">
    <property type="protein sequence ID" value="JAD98186.1"/>
    <property type="molecule type" value="Transcribed_RNA"/>
</dbReference>
<protein>
    <submittedName>
        <fullName evidence="1">Uncharacterized protein</fullName>
    </submittedName>
</protein>
<accession>A0A0A9EDQ3</accession>